<feature type="compositionally biased region" description="Basic and acidic residues" evidence="1">
    <location>
        <begin position="89"/>
        <end position="103"/>
    </location>
</feature>
<organism evidence="2 3">
    <name type="scientific">Coccidioides immitis RMSCC 2394</name>
    <dbReference type="NCBI Taxonomy" id="404692"/>
    <lineage>
        <taxon>Eukaryota</taxon>
        <taxon>Fungi</taxon>
        <taxon>Dikarya</taxon>
        <taxon>Ascomycota</taxon>
        <taxon>Pezizomycotina</taxon>
        <taxon>Eurotiomycetes</taxon>
        <taxon>Eurotiomycetidae</taxon>
        <taxon>Onygenales</taxon>
        <taxon>Onygenaceae</taxon>
        <taxon>Coccidioides</taxon>
    </lineage>
</organism>
<dbReference type="Proteomes" id="UP000054565">
    <property type="component" value="Unassembled WGS sequence"/>
</dbReference>
<proteinExistence type="predicted"/>
<protein>
    <submittedName>
        <fullName evidence="2">Uncharacterized protein</fullName>
    </submittedName>
</protein>
<feature type="region of interest" description="Disordered" evidence="1">
    <location>
        <begin position="81"/>
        <end position="110"/>
    </location>
</feature>
<dbReference type="EMBL" id="DS028094">
    <property type="protein sequence ID" value="KMP02635.1"/>
    <property type="molecule type" value="Genomic_DNA"/>
</dbReference>
<evidence type="ECO:0000256" key="1">
    <source>
        <dbReference type="SAM" id="MobiDB-lite"/>
    </source>
</evidence>
<evidence type="ECO:0000313" key="2">
    <source>
        <dbReference type="EMBL" id="KMP02635.1"/>
    </source>
</evidence>
<reference evidence="3" key="1">
    <citation type="journal article" date="2010" name="Genome Res.">
        <title>Population genomic sequencing of Coccidioides fungi reveals recent hybridization and transposon control.</title>
        <authorList>
            <person name="Neafsey D.E."/>
            <person name="Barker B.M."/>
            <person name="Sharpton T.J."/>
            <person name="Stajich J.E."/>
            <person name="Park D.J."/>
            <person name="Whiston E."/>
            <person name="Hung C.-Y."/>
            <person name="McMahan C."/>
            <person name="White J."/>
            <person name="Sykes S."/>
            <person name="Heiman D."/>
            <person name="Young S."/>
            <person name="Zeng Q."/>
            <person name="Abouelleil A."/>
            <person name="Aftuck L."/>
            <person name="Bessette D."/>
            <person name="Brown A."/>
            <person name="FitzGerald M."/>
            <person name="Lui A."/>
            <person name="Macdonald J.P."/>
            <person name="Priest M."/>
            <person name="Orbach M.J."/>
            <person name="Galgiani J.N."/>
            <person name="Kirkland T.N."/>
            <person name="Cole G.T."/>
            <person name="Birren B.W."/>
            <person name="Henn M.R."/>
            <person name="Taylor J.W."/>
            <person name="Rounsley S.D."/>
        </authorList>
    </citation>
    <scope>NUCLEOTIDE SEQUENCE [LARGE SCALE GENOMIC DNA]</scope>
    <source>
        <strain evidence="3">RMSCC 2394</strain>
    </source>
</reference>
<accession>A0A0J6Y4H5</accession>
<evidence type="ECO:0000313" key="3">
    <source>
        <dbReference type="Proteomes" id="UP000054565"/>
    </source>
</evidence>
<name>A0A0J6Y4H5_COCIT</name>
<dbReference type="AlphaFoldDB" id="A0A0J6Y4H5"/>
<gene>
    <name evidence="2" type="ORF">CIRG_02327</name>
</gene>
<sequence length="110" mass="12795">MSSRFLTIFFRKEWLCCCLWPRSGGNVRSLEPTGPYAYQVREGGCHTSHAYTCCIASIVGWGHWILTGMAHKRIGSCSRRIKVHRHHSHETQRTSEPSRSRMHERSRRNP</sequence>